<proteinExistence type="predicted"/>
<dbReference type="AlphaFoldDB" id="A0A1J5PGM0"/>
<evidence type="ECO:0000313" key="1">
    <source>
        <dbReference type="EMBL" id="OIQ69928.1"/>
    </source>
</evidence>
<name>A0A1J5PGM0_9ZZZZ</name>
<comment type="caution">
    <text evidence="1">The sequence shown here is derived from an EMBL/GenBank/DDBJ whole genome shotgun (WGS) entry which is preliminary data.</text>
</comment>
<accession>A0A1J5PGM0</accession>
<gene>
    <name evidence="1" type="ORF">GALL_484640</name>
</gene>
<sequence>MSVTKYDWRTLTRLIDTMATKKRTPDLIQGHASHRRTEGDYMGVLLDAVTLEDWRGVVAGALRDAKGGDPQARNWLAQYLIGRPDGKAPTPLNIVVQQLNGADPLIERLAKPVIHQQFFPSMHTKDAYETHIRALVAAELATKIKTLETIENPASMRSSDDIEAK</sequence>
<organism evidence="1">
    <name type="scientific">mine drainage metagenome</name>
    <dbReference type="NCBI Taxonomy" id="410659"/>
    <lineage>
        <taxon>unclassified sequences</taxon>
        <taxon>metagenomes</taxon>
        <taxon>ecological metagenomes</taxon>
    </lineage>
</organism>
<protein>
    <submittedName>
        <fullName evidence="1">Uncharacterized protein</fullName>
    </submittedName>
</protein>
<reference evidence="1" key="1">
    <citation type="submission" date="2016-10" db="EMBL/GenBank/DDBJ databases">
        <title>Sequence of Gallionella enrichment culture.</title>
        <authorList>
            <person name="Poehlein A."/>
            <person name="Muehling M."/>
            <person name="Daniel R."/>
        </authorList>
    </citation>
    <scope>NUCLEOTIDE SEQUENCE</scope>
</reference>
<dbReference type="EMBL" id="MLJW01004458">
    <property type="protein sequence ID" value="OIQ69928.1"/>
    <property type="molecule type" value="Genomic_DNA"/>
</dbReference>